<evidence type="ECO:0000256" key="7">
    <source>
        <dbReference type="ARBA" id="ARBA00022840"/>
    </source>
</evidence>
<dbReference type="InterPro" id="IPR018317">
    <property type="entry name" value="QueC"/>
</dbReference>
<dbReference type="Proteomes" id="UP000076481">
    <property type="component" value="Unassembled WGS sequence"/>
</dbReference>
<comment type="similarity">
    <text evidence="8 11">Belongs to the QueC family.</text>
</comment>
<keyword evidence="3 11" id="KW-0479">Metal-binding</keyword>
<dbReference type="PIRSF" id="PIRSF006293">
    <property type="entry name" value="ExsB"/>
    <property type="match status" value="1"/>
</dbReference>
<dbReference type="Pfam" id="PF06508">
    <property type="entry name" value="QueC"/>
    <property type="match status" value="1"/>
</dbReference>
<comment type="cofactor">
    <cofactor evidence="11">
        <name>Zn(2+)</name>
        <dbReference type="ChEBI" id="CHEBI:29105"/>
    </cofactor>
    <text evidence="11">Binds 1 zinc ion per subunit.</text>
</comment>
<evidence type="ECO:0000256" key="8">
    <source>
        <dbReference type="ARBA" id="ARBA00037993"/>
    </source>
</evidence>
<dbReference type="EMBL" id="LVWG01000011">
    <property type="protein sequence ID" value="KZK75126.1"/>
    <property type="molecule type" value="Genomic_DNA"/>
</dbReference>
<dbReference type="EC" id="6.3.4.20" evidence="9 11"/>
<feature type="binding site" evidence="11">
    <location>
        <position position="187"/>
    </location>
    <ligand>
        <name>Zn(2+)</name>
        <dbReference type="ChEBI" id="CHEBI:29105"/>
    </ligand>
</feature>
<sequence length="227" mass="25032">MKAVLLLSGGMDSLVTTAIAHREGHDLAAMHVNYGQRTWQKELASFRSIADHYAITERLEVNADFLGLIGGSSLTDHSMPVAGADLRGSGIPTSYVPFRNACFLSMAVSWSEVIGADRIFIGAVEEDSSGYPDCRRVFYDAFNRVIELGTKPETGITILTPLIAMQKAEIVMKGMELGAPFEHSWSCYRSEGRACGVCDSCARRLRAFELQGIRDPIDYEVRPQYID</sequence>
<keyword evidence="2 11" id="KW-0436">Ligase</keyword>
<dbReference type="RefSeq" id="WP_303680770.1">
    <property type="nucleotide sequence ID" value="NZ_LVWG01000011.1"/>
</dbReference>
<reference evidence="12 13" key="1">
    <citation type="submission" date="2016-03" db="EMBL/GenBank/DDBJ databases">
        <title>Speciation and ecological success in dimly lit waters: horizontal gene transfer in a green sulfur bacteria bloom unveiled by metagenomic assembly.</title>
        <authorList>
            <person name="Llorens-Mares T."/>
            <person name="Liu Z."/>
            <person name="Allen L.Z."/>
            <person name="Rusch D.B."/>
            <person name="Craig M.T."/>
            <person name="Dupont C.L."/>
            <person name="Bryant D.A."/>
            <person name="Casamayor E.O."/>
        </authorList>
    </citation>
    <scope>NUCLEOTIDE SEQUENCE [LARGE SCALE GENOMIC DNA]</scope>
    <source>
        <strain evidence="12">CIII</strain>
    </source>
</reference>
<proteinExistence type="inferred from homology"/>
<evidence type="ECO:0000256" key="11">
    <source>
        <dbReference type="HAMAP-Rule" id="MF_01633"/>
    </source>
</evidence>
<dbReference type="UniPathway" id="UPA00391"/>
<comment type="pathway">
    <text evidence="1 11">Purine metabolism; 7-cyano-7-deazaguanine biosynthesis.</text>
</comment>
<evidence type="ECO:0000256" key="5">
    <source>
        <dbReference type="ARBA" id="ARBA00022785"/>
    </source>
</evidence>
<keyword evidence="7 11" id="KW-0067">ATP-binding</keyword>
<evidence type="ECO:0000313" key="13">
    <source>
        <dbReference type="Proteomes" id="UP000076481"/>
    </source>
</evidence>
<comment type="catalytic activity">
    <reaction evidence="10 11">
        <text>7-carboxy-7-carbaguanine + NH4(+) + 2 ATP = 7-cyano-7-carbaguanine + 2 AMP + 2 diphosphate + 2 H(+)</text>
        <dbReference type="Rhea" id="RHEA:27982"/>
        <dbReference type="ChEBI" id="CHEBI:15378"/>
        <dbReference type="ChEBI" id="CHEBI:28938"/>
        <dbReference type="ChEBI" id="CHEBI:30616"/>
        <dbReference type="ChEBI" id="CHEBI:33019"/>
        <dbReference type="ChEBI" id="CHEBI:45075"/>
        <dbReference type="ChEBI" id="CHEBI:61036"/>
        <dbReference type="ChEBI" id="CHEBI:456215"/>
        <dbReference type="EC" id="6.3.4.20"/>
    </reaction>
</comment>
<dbReference type="InterPro" id="IPR014729">
    <property type="entry name" value="Rossmann-like_a/b/a_fold"/>
</dbReference>
<dbReference type="GO" id="GO:0005524">
    <property type="term" value="F:ATP binding"/>
    <property type="evidence" value="ECO:0007669"/>
    <property type="project" value="UniProtKB-UniRule"/>
</dbReference>
<evidence type="ECO:0000256" key="6">
    <source>
        <dbReference type="ARBA" id="ARBA00022833"/>
    </source>
</evidence>
<dbReference type="GO" id="GO:0008270">
    <property type="term" value="F:zinc ion binding"/>
    <property type="evidence" value="ECO:0007669"/>
    <property type="project" value="UniProtKB-UniRule"/>
</dbReference>
<evidence type="ECO:0000256" key="10">
    <source>
        <dbReference type="ARBA" id="ARBA00047890"/>
    </source>
</evidence>
<dbReference type="NCBIfam" id="TIGR00364">
    <property type="entry name" value="7-cyano-7-deazaguanine synthase QueC"/>
    <property type="match status" value="1"/>
</dbReference>
<feature type="binding site" evidence="11">
    <location>
        <position position="201"/>
    </location>
    <ligand>
        <name>Zn(2+)</name>
        <dbReference type="ChEBI" id="CHEBI:29105"/>
    </ligand>
</feature>
<feature type="binding site" evidence="11">
    <location>
        <position position="198"/>
    </location>
    <ligand>
        <name>Zn(2+)</name>
        <dbReference type="ChEBI" id="CHEBI:29105"/>
    </ligand>
</feature>
<evidence type="ECO:0000256" key="9">
    <source>
        <dbReference type="ARBA" id="ARBA00039149"/>
    </source>
</evidence>
<dbReference type="SUPFAM" id="SSF52402">
    <property type="entry name" value="Adenine nucleotide alpha hydrolases-like"/>
    <property type="match status" value="1"/>
</dbReference>
<organism evidence="12 13">
    <name type="scientific">Pelodictyon luteolum</name>
    <dbReference type="NCBI Taxonomy" id="1100"/>
    <lineage>
        <taxon>Bacteria</taxon>
        <taxon>Pseudomonadati</taxon>
        <taxon>Chlorobiota</taxon>
        <taxon>Chlorobiia</taxon>
        <taxon>Chlorobiales</taxon>
        <taxon>Chlorobiaceae</taxon>
        <taxon>Chlorobium/Pelodictyon group</taxon>
        <taxon>Pelodictyon</taxon>
    </lineage>
</organism>
<evidence type="ECO:0000256" key="3">
    <source>
        <dbReference type="ARBA" id="ARBA00022723"/>
    </source>
</evidence>
<dbReference type="PANTHER" id="PTHR42914">
    <property type="entry name" value="7-CYANO-7-DEAZAGUANINE SYNTHASE"/>
    <property type="match status" value="1"/>
</dbReference>
<dbReference type="PANTHER" id="PTHR42914:SF1">
    <property type="entry name" value="7-CYANO-7-DEAZAGUANINE SYNTHASE"/>
    <property type="match status" value="1"/>
</dbReference>
<comment type="function">
    <text evidence="11">Catalyzes the ATP-dependent conversion of 7-carboxy-7-deazaguanine (CDG) to 7-cyano-7-deazaguanine (preQ(0)).</text>
</comment>
<evidence type="ECO:0000256" key="1">
    <source>
        <dbReference type="ARBA" id="ARBA00005061"/>
    </source>
</evidence>
<evidence type="ECO:0000313" key="12">
    <source>
        <dbReference type="EMBL" id="KZK75126.1"/>
    </source>
</evidence>
<comment type="caution">
    <text evidence="12">The sequence shown here is derived from an EMBL/GenBank/DDBJ whole genome shotgun (WGS) entry which is preliminary data.</text>
</comment>
<dbReference type="GO" id="GO:0008616">
    <property type="term" value="P:tRNA queuosine(34) biosynthetic process"/>
    <property type="evidence" value="ECO:0007669"/>
    <property type="project" value="UniProtKB-UniRule"/>
</dbReference>
<gene>
    <name evidence="11" type="primary">queC</name>
    <name evidence="12" type="ORF">A3K90_03005</name>
</gene>
<protein>
    <recommendedName>
        <fullName evidence="9 11">7-cyano-7-deazaguanine synthase</fullName>
        <ecNumber evidence="9 11">6.3.4.20</ecNumber>
    </recommendedName>
    <alternativeName>
        <fullName evidence="11">7-cyano-7-carbaguanine synthase</fullName>
    </alternativeName>
    <alternativeName>
        <fullName evidence="11">PreQ(0) synthase</fullName>
    </alternativeName>
    <alternativeName>
        <fullName evidence="11">Queuosine biosynthesis protein QueC</fullName>
    </alternativeName>
</protein>
<keyword evidence="6 11" id="KW-0862">Zinc</keyword>
<evidence type="ECO:0000256" key="2">
    <source>
        <dbReference type="ARBA" id="ARBA00022598"/>
    </source>
</evidence>
<dbReference type="HAMAP" id="MF_01633">
    <property type="entry name" value="QueC"/>
    <property type="match status" value="1"/>
</dbReference>
<accession>A0A165MDQ5</accession>
<feature type="binding site" evidence="11">
    <location>
        <begin position="7"/>
        <end position="17"/>
    </location>
    <ligand>
        <name>ATP</name>
        <dbReference type="ChEBI" id="CHEBI:30616"/>
    </ligand>
</feature>
<dbReference type="Gene3D" id="3.40.50.620">
    <property type="entry name" value="HUPs"/>
    <property type="match status" value="1"/>
</dbReference>
<name>A0A165MDQ5_PELLU</name>
<feature type="binding site" evidence="11">
    <location>
        <position position="195"/>
    </location>
    <ligand>
        <name>Zn(2+)</name>
        <dbReference type="ChEBI" id="CHEBI:29105"/>
    </ligand>
</feature>
<dbReference type="GO" id="GO:0016879">
    <property type="term" value="F:ligase activity, forming carbon-nitrogen bonds"/>
    <property type="evidence" value="ECO:0007669"/>
    <property type="project" value="UniProtKB-UniRule"/>
</dbReference>
<dbReference type="AlphaFoldDB" id="A0A165MDQ5"/>
<dbReference type="CDD" id="cd01995">
    <property type="entry name" value="QueC-like"/>
    <property type="match status" value="1"/>
</dbReference>
<keyword evidence="5 11" id="KW-0671">Queuosine biosynthesis</keyword>
<evidence type="ECO:0000256" key="4">
    <source>
        <dbReference type="ARBA" id="ARBA00022741"/>
    </source>
</evidence>
<keyword evidence="4 11" id="KW-0547">Nucleotide-binding</keyword>